<proteinExistence type="predicted"/>
<dbReference type="Proteomes" id="UP001396898">
    <property type="component" value="Unassembled WGS sequence"/>
</dbReference>
<accession>A0ABR1RZS2</accession>
<sequence length="204" mass="23079">MENNRDKDAPGAPSPTARGIDVIRALRPTNQDLQRNRQDLAADIESVEAQRARDAAANRCGWCHDYDHTVKDCAGPPGADGTIAACVLHNAKHLLSECPEAREWNLAEKYRWLVASRGNLPPLQYHERWEDVAWAWIDAQGGRCDDALPFTAEFCKRVPRIKYANYDRDDPTREPLGYEERTSSVAAFRQWYARENGLNMGPSQ</sequence>
<keyword evidence="2" id="KW-1185">Reference proteome</keyword>
<organism evidence="1 2">
    <name type="scientific">Apiospora marii</name>
    <dbReference type="NCBI Taxonomy" id="335849"/>
    <lineage>
        <taxon>Eukaryota</taxon>
        <taxon>Fungi</taxon>
        <taxon>Dikarya</taxon>
        <taxon>Ascomycota</taxon>
        <taxon>Pezizomycotina</taxon>
        <taxon>Sordariomycetes</taxon>
        <taxon>Xylariomycetidae</taxon>
        <taxon>Amphisphaeriales</taxon>
        <taxon>Apiosporaceae</taxon>
        <taxon>Apiospora</taxon>
    </lineage>
</organism>
<name>A0ABR1RZS2_9PEZI</name>
<gene>
    <name evidence="1" type="ORF">PG991_006663</name>
</gene>
<protein>
    <recommendedName>
        <fullName evidence="3">HNH endonuclease</fullName>
    </recommendedName>
</protein>
<evidence type="ECO:0000313" key="1">
    <source>
        <dbReference type="EMBL" id="KAK8023424.1"/>
    </source>
</evidence>
<evidence type="ECO:0000313" key="2">
    <source>
        <dbReference type="Proteomes" id="UP001396898"/>
    </source>
</evidence>
<dbReference type="EMBL" id="JAQQWI010000008">
    <property type="protein sequence ID" value="KAK8023424.1"/>
    <property type="molecule type" value="Genomic_DNA"/>
</dbReference>
<reference evidence="1 2" key="1">
    <citation type="submission" date="2023-01" db="EMBL/GenBank/DDBJ databases">
        <title>Analysis of 21 Apiospora genomes using comparative genomics revels a genus with tremendous synthesis potential of carbohydrate active enzymes and secondary metabolites.</title>
        <authorList>
            <person name="Sorensen T."/>
        </authorList>
    </citation>
    <scope>NUCLEOTIDE SEQUENCE [LARGE SCALE GENOMIC DNA]</scope>
    <source>
        <strain evidence="1 2">CBS 20057</strain>
    </source>
</reference>
<comment type="caution">
    <text evidence="1">The sequence shown here is derived from an EMBL/GenBank/DDBJ whole genome shotgun (WGS) entry which is preliminary data.</text>
</comment>
<evidence type="ECO:0008006" key="3">
    <source>
        <dbReference type="Google" id="ProtNLM"/>
    </source>
</evidence>